<dbReference type="RefSeq" id="WP_121219741.1">
    <property type="nucleotide sequence ID" value="NZ_JBIUBA010000007.1"/>
</dbReference>
<dbReference type="InterPro" id="IPR051691">
    <property type="entry name" value="Metab_Enz_Cyan_OpOx_G3PDH"/>
</dbReference>
<dbReference type="PIRSF" id="PIRSF037495">
    <property type="entry name" value="Opine_OX_OoxA/HcnB"/>
    <property type="match status" value="1"/>
</dbReference>
<dbReference type="Pfam" id="PF07992">
    <property type="entry name" value="Pyr_redox_2"/>
    <property type="match status" value="1"/>
</dbReference>
<dbReference type="Gene3D" id="1.10.10.1100">
    <property type="entry name" value="BFD-like [2Fe-2S]-binding domain"/>
    <property type="match status" value="1"/>
</dbReference>
<dbReference type="PRINTS" id="PR00368">
    <property type="entry name" value="FADPNR"/>
</dbReference>
<keyword evidence="3" id="KW-0670">Pyruvate</keyword>
<name>A0A495X631_9PSEU</name>
<gene>
    <name evidence="3" type="ORF">DFJ66_1797</name>
</gene>
<dbReference type="PANTHER" id="PTHR42949:SF3">
    <property type="entry name" value="ANAEROBIC GLYCEROL-3-PHOSPHATE DEHYDROGENASE SUBUNIT B"/>
    <property type="match status" value="1"/>
</dbReference>
<feature type="domain" description="FAD/NAD(P)-binding" evidence="2">
    <location>
        <begin position="1"/>
        <end position="292"/>
    </location>
</feature>
<dbReference type="InterPro" id="IPR036188">
    <property type="entry name" value="FAD/NAD-bd_sf"/>
</dbReference>
<dbReference type="PANTHER" id="PTHR42949">
    <property type="entry name" value="ANAEROBIC GLYCEROL-3-PHOSPHATE DEHYDROGENASE SUBUNIT B"/>
    <property type="match status" value="1"/>
</dbReference>
<dbReference type="InterPro" id="IPR017224">
    <property type="entry name" value="Opine_Oxase_asu/HCN_bsu"/>
</dbReference>
<evidence type="ECO:0000313" key="4">
    <source>
        <dbReference type="Proteomes" id="UP000272729"/>
    </source>
</evidence>
<dbReference type="Proteomes" id="UP000272729">
    <property type="component" value="Unassembled WGS sequence"/>
</dbReference>
<keyword evidence="4" id="KW-1185">Reference proteome</keyword>
<reference evidence="3 4" key="1">
    <citation type="submission" date="2018-10" db="EMBL/GenBank/DDBJ databases">
        <title>Sequencing the genomes of 1000 actinobacteria strains.</title>
        <authorList>
            <person name="Klenk H.-P."/>
        </authorList>
    </citation>
    <scope>NUCLEOTIDE SEQUENCE [LARGE SCALE GENOMIC DNA]</scope>
    <source>
        <strain evidence="3 4">DSM 43911</strain>
    </source>
</reference>
<comment type="caution">
    <text evidence="3">The sequence shown here is derived from an EMBL/GenBank/DDBJ whole genome shotgun (WGS) entry which is preliminary data.</text>
</comment>
<dbReference type="GO" id="GO:0016491">
    <property type="term" value="F:oxidoreductase activity"/>
    <property type="evidence" value="ECO:0007669"/>
    <property type="project" value="UniProtKB-KW"/>
</dbReference>
<evidence type="ECO:0000259" key="2">
    <source>
        <dbReference type="Pfam" id="PF07992"/>
    </source>
</evidence>
<dbReference type="AlphaFoldDB" id="A0A495X631"/>
<dbReference type="InterPro" id="IPR023753">
    <property type="entry name" value="FAD/NAD-binding_dom"/>
</dbReference>
<sequence length="427" mass="45060">MRVVVVGAGPAGLAAARAAVHQGASVVLVDAEPSVGGQYHRGENIVVPQGVEHLPNTAVWALEGTRLHLRTGPADAPDRVARVLDADALVLATGAHDRALPFPGWDLPGVVTAGAAQAMAKAHGVTIGKRVVVAGTGPFLLPVADVLRRLHVRVAEVLEAGSPLAWAREPAGVFAGRAKVAEIVRYRAVLPRYRTRSAVVAAHGTDRVTAVTVAKLDRDWNVRPGTERRIEVDAVCVGFGFTPRLELAVAAGCSVQDGFVRVDERQATSVPNVYAAGEITGIGGADLARAEGEIAGTCAAGGTPSSRLLGAARRGRTFAAALDRVYHIRPGWRTWPDDRTLVCRCEEVDLGALRTSVEEHAALGLRSLKLTCRVGLGLCQGRVCLRNAAELAGFPYDAERFSRRPIAAPLRLGELADTPLEPEDPEE</sequence>
<dbReference type="Gene3D" id="3.50.50.60">
    <property type="entry name" value="FAD/NAD(P)-binding domain"/>
    <property type="match status" value="3"/>
</dbReference>
<keyword evidence="1" id="KW-0560">Oxidoreductase</keyword>
<organism evidence="3 4">
    <name type="scientific">Saccharothrix variisporea</name>
    <dbReference type="NCBI Taxonomy" id="543527"/>
    <lineage>
        <taxon>Bacteria</taxon>
        <taxon>Bacillati</taxon>
        <taxon>Actinomycetota</taxon>
        <taxon>Actinomycetes</taxon>
        <taxon>Pseudonocardiales</taxon>
        <taxon>Pseudonocardiaceae</taxon>
        <taxon>Saccharothrix</taxon>
    </lineage>
</organism>
<dbReference type="InterPro" id="IPR041854">
    <property type="entry name" value="BFD-like_2Fe2S-bd_dom_sf"/>
</dbReference>
<dbReference type="PRINTS" id="PR00411">
    <property type="entry name" value="PNDRDTASEI"/>
</dbReference>
<evidence type="ECO:0000256" key="1">
    <source>
        <dbReference type="ARBA" id="ARBA00023002"/>
    </source>
</evidence>
<dbReference type="SUPFAM" id="SSF51905">
    <property type="entry name" value="FAD/NAD(P)-binding domain"/>
    <property type="match status" value="1"/>
</dbReference>
<evidence type="ECO:0000313" key="3">
    <source>
        <dbReference type="EMBL" id="RKT68605.1"/>
    </source>
</evidence>
<dbReference type="EMBL" id="RBXR01000001">
    <property type="protein sequence ID" value="RKT68605.1"/>
    <property type="molecule type" value="Genomic_DNA"/>
</dbReference>
<protein>
    <submittedName>
        <fullName evidence="3">Pyruvate/2-oxoglutarate dehydrogenase complex dihydrolipoamide dehydrogenase (E3) component</fullName>
    </submittedName>
</protein>
<proteinExistence type="predicted"/>
<accession>A0A495X631</accession>
<dbReference type="OrthoDB" id="9801699at2"/>